<proteinExistence type="predicted"/>
<reference evidence="2" key="2">
    <citation type="submission" date="2018-05" db="EMBL/GenBank/DDBJ databases">
        <title>OpunRS2 (Oryza punctata Reference Sequence Version 2).</title>
        <authorList>
            <person name="Zhang J."/>
            <person name="Kudrna D."/>
            <person name="Lee S."/>
            <person name="Talag J."/>
            <person name="Welchert J."/>
            <person name="Wing R.A."/>
        </authorList>
    </citation>
    <scope>NUCLEOTIDE SEQUENCE [LARGE SCALE GENOMIC DNA]</scope>
</reference>
<reference evidence="2" key="1">
    <citation type="submission" date="2015-04" db="UniProtKB">
        <authorList>
            <consortium name="EnsemblPlants"/>
        </authorList>
    </citation>
    <scope>IDENTIFICATION</scope>
</reference>
<organism evidence="2">
    <name type="scientific">Oryza punctata</name>
    <name type="common">Red rice</name>
    <dbReference type="NCBI Taxonomy" id="4537"/>
    <lineage>
        <taxon>Eukaryota</taxon>
        <taxon>Viridiplantae</taxon>
        <taxon>Streptophyta</taxon>
        <taxon>Embryophyta</taxon>
        <taxon>Tracheophyta</taxon>
        <taxon>Spermatophyta</taxon>
        <taxon>Magnoliopsida</taxon>
        <taxon>Liliopsida</taxon>
        <taxon>Poales</taxon>
        <taxon>Poaceae</taxon>
        <taxon>BOP clade</taxon>
        <taxon>Oryzoideae</taxon>
        <taxon>Oryzeae</taxon>
        <taxon>Oryzinae</taxon>
        <taxon>Oryza</taxon>
    </lineage>
</organism>
<evidence type="ECO:0000313" key="3">
    <source>
        <dbReference type="Proteomes" id="UP000026962"/>
    </source>
</evidence>
<dbReference type="Gramene" id="OPUNC12G07660.1">
    <property type="protein sequence ID" value="OPUNC12G07660.1"/>
    <property type="gene ID" value="OPUNC12G07660"/>
</dbReference>
<evidence type="ECO:0000256" key="1">
    <source>
        <dbReference type="SAM" id="MobiDB-lite"/>
    </source>
</evidence>
<evidence type="ECO:0000313" key="2">
    <source>
        <dbReference type="EnsemblPlants" id="OPUNC12G07660.1"/>
    </source>
</evidence>
<name>A0A0E0MLA9_ORYPU</name>
<feature type="region of interest" description="Disordered" evidence="1">
    <location>
        <begin position="1"/>
        <end position="43"/>
    </location>
</feature>
<sequence>MDCSTTNKTNKGNKSGGMQCDTSTSKIKDINLPPFRRRSLQPSLSPEIPYELDQLLNAYSNASNHNKVNETRSEVHSMIKNLYQNMFNMIQPIIGKYLANITQLILASNDSVGHHDEANHLTEMSTELCIDDEQDQVGSHICTKLFHTQIIKTEDQGEPNAPTEQNHTHVISDGQGQCIRRIEETENCTILQLPVVDESQLDNQNFISLQLEDIFNDIRPHNVQRDFDIPVNPNIINMV</sequence>
<accession>A0A0E0MLA9</accession>
<dbReference type="AlphaFoldDB" id="A0A0E0MLA9"/>
<dbReference type="Proteomes" id="UP000026962">
    <property type="component" value="Chromosome 12"/>
</dbReference>
<dbReference type="HOGENOM" id="CLU_1162722_0_0_1"/>
<keyword evidence="3" id="KW-1185">Reference proteome</keyword>
<dbReference type="EnsemblPlants" id="OPUNC12G07660.1">
    <property type="protein sequence ID" value="OPUNC12G07660.1"/>
    <property type="gene ID" value="OPUNC12G07660"/>
</dbReference>
<feature type="compositionally biased region" description="Polar residues" evidence="1">
    <location>
        <begin position="1"/>
        <end position="13"/>
    </location>
</feature>
<protein>
    <submittedName>
        <fullName evidence="2">Uncharacterized protein</fullName>
    </submittedName>
</protein>